<evidence type="ECO:0000313" key="4">
    <source>
        <dbReference type="Proteomes" id="UP000032721"/>
    </source>
</evidence>
<protein>
    <submittedName>
        <fullName evidence="3">Antitoxin CcdA</fullName>
    </submittedName>
    <submittedName>
        <fullName evidence="2">CcdA-like protein (CcdAB toxin-antitoxin system)</fullName>
    </submittedName>
</protein>
<keyword evidence="5" id="KW-1185">Reference proteome</keyword>
<organism evidence="2 4">
    <name type="scientific">Xenorhabdus doucetiae</name>
    <dbReference type="NCBI Taxonomy" id="351671"/>
    <lineage>
        <taxon>Bacteria</taxon>
        <taxon>Pseudomonadati</taxon>
        <taxon>Pseudomonadota</taxon>
        <taxon>Gammaproteobacteria</taxon>
        <taxon>Enterobacterales</taxon>
        <taxon>Morganellaceae</taxon>
        <taxon>Xenorhabdus</taxon>
    </lineage>
</organism>
<dbReference type="HOGENOM" id="CLU_157097_2_0_6"/>
<evidence type="ECO:0000313" key="3">
    <source>
        <dbReference type="EMBL" id="TYP03180.1"/>
    </source>
</evidence>
<evidence type="ECO:0000313" key="5">
    <source>
        <dbReference type="Proteomes" id="UP000324170"/>
    </source>
</evidence>
<dbReference type="EMBL" id="FO704550">
    <property type="protein sequence ID" value="CDG16387.1"/>
    <property type="molecule type" value="Genomic_DNA"/>
</dbReference>
<dbReference type="RefSeq" id="WP_052705633.1">
    <property type="nucleotide sequence ID" value="NZ_CAWMED010000001.1"/>
</dbReference>
<reference evidence="3 5" key="2">
    <citation type="submission" date="2019-07" db="EMBL/GenBank/DDBJ databases">
        <title>Genomic Encyclopedia of Type Strains, Phase I: the one thousand microbial genomes (KMG-I) project.</title>
        <authorList>
            <person name="Kyrpides N."/>
        </authorList>
    </citation>
    <scope>NUCLEOTIDE SEQUENCE [LARGE SCALE GENOMIC DNA]</scope>
    <source>
        <strain evidence="3 5">DSM 17909</strain>
    </source>
</reference>
<dbReference type="AlphaFoldDB" id="A0A068QN57"/>
<evidence type="ECO:0000256" key="1">
    <source>
        <dbReference type="ARBA" id="ARBA00022649"/>
    </source>
</evidence>
<dbReference type="Pfam" id="PF07362">
    <property type="entry name" value="CcdA"/>
    <property type="match status" value="1"/>
</dbReference>
<dbReference type="Proteomes" id="UP000032721">
    <property type="component" value="Chromosome"/>
</dbReference>
<dbReference type="Proteomes" id="UP000324170">
    <property type="component" value="Unassembled WGS sequence"/>
</dbReference>
<gene>
    <name evidence="3" type="ORF">LY16_02384</name>
    <name evidence="2" type="ORF">XDD1_0684</name>
</gene>
<evidence type="ECO:0000313" key="2">
    <source>
        <dbReference type="EMBL" id="CDG16387.1"/>
    </source>
</evidence>
<dbReference type="InterPro" id="IPR009956">
    <property type="entry name" value="Post-segregation_anti-tox_CcdA"/>
</dbReference>
<proteinExistence type="predicted"/>
<reference evidence="2 4" key="1">
    <citation type="submission" date="2013-07" db="EMBL/GenBank/DDBJ databases">
        <authorList>
            <person name="Genoscope - CEA"/>
        </authorList>
    </citation>
    <scope>NUCLEOTIDE SEQUENCE [LARGE SCALE GENOMIC DNA]</scope>
    <source>
        <strain evidence="2">FRM16</strain>
        <strain evidence="4">FRM16 / DSM 17909</strain>
    </source>
</reference>
<name>A0A068QN57_9GAMM</name>
<dbReference type="EMBL" id="VNHN01000040">
    <property type="protein sequence ID" value="TYP03180.1"/>
    <property type="molecule type" value="Genomic_DNA"/>
</dbReference>
<keyword evidence="1" id="KW-1277">Toxin-antitoxin system</keyword>
<dbReference type="STRING" id="351671.XDD1_0684"/>
<sequence>MKKQYVSTIGKKRVGKRSTHVYLTSEIVDEARELGINLSATLDKILSDVVREKRREQWKAQNKAGIHAFNQFEKEAGLFTDDDEYGVI</sequence>
<dbReference type="KEGG" id="xdo:XDD1_0684"/>
<accession>A0A068QN57</accession>